<name>A0A1G5RQM2_PSEXY</name>
<keyword evidence="1" id="KW-0812">Transmembrane</keyword>
<protein>
    <recommendedName>
        <fullName evidence="4">Cell wall-active antibiotics response LiaF-like C-terminal domain-containing protein</fullName>
    </recommendedName>
</protein>
<dbReference type="AlphaFoldDB" id="A0A1G5RQM2"/>
<evidence type="ECO:0008006" key="4">
    <source>
        <dbReference type="Google" id="ProtNLM"/>
    </source>
</evidence>
<keyword evidence="1" id="KW-1133">Transmembrane helix</keyword>
<evidence type="ECO:0000256" key="1">
    <source>
        <dbReference type="SAM" id="Phobius"/>
    </source>
</evidence>
<accession>A0A1G5RQM2</accession>
<evidence type="ECO:0000313" key="2">
    <source>
        <dbReference type="EMBL" id="SCZ76297.1"/>
    </source>
</evidence>
<proteinExistence type="predicted"/>
<organism evidence="2 3">
    <name type="scientific">Pseudobutyrivibrio xylanivorans</name>
    <dbReference type="NCBI Taxonomy" id="185007"/>
    <lineage>
        <taxon>Bacteria</taxon>
        <taxon>Bacillati</taxon>
        <taxon>Bacillota</taxon>
        <taxon>Clostridia</taxon>
        <taxon>Lachnospirales</taxon>
        <taxon>Lachnospiraceae</taxon>
        <taxon>Pseudobutyrivibrio</taxon>
    </lineage>
</organism>
<gene>
    <name evidence="2" type="ORF">SAMN02910350_00181</name>
</gene>
<keyword evidence="1" id="KW-0472">Membrane</keyword>
<evidence type="ECO:0000313" key="3">
    <source>
        <dbReference type="Proteomes" id="UP000199428"/>
    </source>
</evidence>
<reference evidence="2 3" key="1">
    <citation type="submission" date="2016-10" db="EMBL/GenBank/DDBJ databases">
        <authorList>
            <person name="de Groot N.N."/>
        </authorList>
    </citation>
    <scope>NUCLEOTIDE SEQUENCE [LARGE SCALE GENOMIC DNA]</scope>
    <source>
        <strain evidence="2 3">DSM 10317</strain>
    </source>
</reference>
<dbReference type="RefSeq" id="WP_090160599.1">
    <property type="nucleotide sequence ID" value="NZ_FMWK01000001.1"/>
</dbReference>
<dbReference type="Proteomes" id="UP000199428">
    <property type="component" value="Unassembled WGS sequence"/>
</dbReference>
<sequence>MRKGKIRNAIRGLAIIAFAVCLLLSRSTFFTDMPMAKIAVCIIMALFFGEQLLEKSFVGMAIPVGVVTCLFRDELMLGDVHYALIMIAVILIGIGLSTIFGHKPKVVFDHKGKEYIMGENHTSEYWEEDGNFTLDNGLGSRTQYVSVKNMRKGSIDNGLGTLTAYFDGSTVAEEGAFLDIDNGLGAMSLYFPKEFRMSFNFDNGLGKINIHGECSEDETQPLVKTQIDNGLGQVDIYFV</sequence>
<feature type="transmembrane region" description="Helical" evidence="1">
    <location>
        <begin position="80"/>
        <end position="101"/>
    </location>
</feature>
<dbReference type="EMBL" id="FMWK01000001">
    <property type="protein sequence ID" value="SCZ76297.1"/>
    <property type="molecule type" value="Genomic_DNA"/>
</dbReference>